<dbReference type="GO" id="GO:0071596">
    <property type="term" value="P:ubiquitin-dependent protein catabolic process via the N-end rule pathway"/>
    <property type="evidence" value="ECO:0007669"/>
    <property type="project" value="UniProtKB-UniRule"/>
</dbReference>
<keyword evidence="1" id="KW-0808">Transferase</keyword>
<dbReference type="OrthoDB" id="7456372at2759"/>
<accession>A0A4C1SST6</accession>
<dbReference type="GO" id="GO:0000151">
    <property type="term" value="C:ubiquitin ligase complex"/>
    <property type="evidence" value="ECO:0007669"/>
    <property type="project" value="TreeGrafter"/>
</dbReference>
<comment type="catalytic activity">
    <reaction evidence="1">
        <text>S-ubiquitinyl-[E2 ubiquitin-conjugating enzyme]-L-cysteine + [acceptor protein]-L-lysine = [E2 ubiquitin-conjugating enzyme]-L-cysteine + N(6)-ubiquitinyl-[acceptor protein]-L-lysine.</text>
        <dbReference type="EC" id="2.3.2.27"/>
    </reaction>
</comment>
<comment type="similarity">
    <text evidence="1">Belongs to the E3 ubiquitin-protein ligase UBR1-like family.</text>
</comment>
<dbReference type="STRING" id="151549.A0A4C1SST6"/>
<feature type="region of interest" description="Disordered" evidence="2">
    <location>
        <begin position="462"/>
        <end position="483"/>
    </location>
</feature>
<dbReference type="PANTHER" id="PTHR21497:SF39">
    <property type="entry name" value="E3 UBIQUITIN-PROTEIN LIGASE UBR3"/>
    <property type="match status" value="1"/>
</dbReference>
<dbReference type="InterPro" id="IPR039164">
    <property type="entry name" value="UBR1-like"/>
</dbReference>
<dbReference type="InterPro" id="IPR013083">
    <property type="entry name" value="Znf_RING/FYVE/PHD"/>
</dbReference>
<dbReference type="EC" id="2.3.2.27" evidence="1"/>
<dbReference type="GO" id="GO:0008270">
    <property type="term" value="F:zinc ion binding"/>
    <property type="evidence" value="ECO:0007669"/>
    <property type="project" value="UniProtKB-UniRule"/>
</dbReference>
<dbReference type="GO" id="GO:0061630">
    <property type="term" value="F:ubiquitin protein ligase activity"/>
    <property type="evidence" value="ECO:0007669"/>
    <property type="project" value="UniProtKB-UniRule"/>
</dbReference>
<dbReference type="GO" id="GO:0005737">
    <property type="term" value="C:cytoplasm"/>
    <property type="evidence" value="ECO:0007669"/>
    <property type="project" value="TreeGrafter"/>
</dbReference>
<dbReference type="Proteomes" id="UP000299102">
    <property type="component" value="Unassembled WGS sequence"/>
</dbReference>
<comment type="function">
    <text evidence="1">Ubiquitin ligase protein which is a component of the N-end rule pathway. Recognizes and binds to proteins bearing specific N-terminal residues that are destabilizing according to the N-end rule, leading to their ubiquitination and subsequent degradation.</text>
</comment>
<keyword evidence="1" id="KW-0863">Zinc-finger</keyword>
<dbReference type="EMBL" id="BGZK01003845">
    <property type="protein sequence ID" value="GBP04994.1"/>
    <property type="molecule type" value="Genomic_DNA"/>
</dbReference>
<dbReference type="PANTHER" id="PTHR21497">
    <property type="entry name" value="UBIQUITIN LIGASE E3 ALPHA-RELATED"/>
    <property type="match status" value="1"/>
</dbReference>
<keyword evidence="4" id="KW-1185">Reference proteome</keyword>
<reference evidence="3 4" key="1">
    <citation type="journal article" date="2019" name="Commun. Biol.">
        <title>The bagworm genome reveals a unique fibroin gene that provides high tensile strength.</title>
        <authorList>
            <person name="Kono N."/>
            <person name="Nakamura H."/>
            <person name="Ohtoshi R."/>
            <person name="Tomita M."/>
            <person name="Numata K."/>
            <person name="Arakawa K."/>
        </authorList>
    </citation>
    <scope>NUCLEOTIDE SEQUENCE [LARGE SCALE GENOMIC DNA]</scope>
</reference>
<protein>
    <recommendedName>
        <fullName evidence="1">E3 ubiquitin-protein ligase</fullName>
        <ecNumber evidence="1">2.3.2.27</ecNumber>
    </recommendedName>
</protein>
<dbReference type="AlphaFoldDB" id="A0A4C1SST6"/>
<evidence type="ECO:0000313" key="3">
    <source>
        <dbReference type="EMBL" id="GBP04994.1"/>
    </source>
</evidence>
<gene>
    <name evidence="3" type="primary">Ubr3</name>
    <name evidence="3" type="ORF">EVAR_101544_1</name>
</gene>
<dbReference type="Gene3D" id="3.30.40.10">
    <property type="entry name" value="Zinc/RING finger domain, C3HC4 (zinc finger)"/>
    <property type="match status" value="1"/>
</dbReference>
<comment type="caution">
    <text evidence="3">The sequence shown here is derived from an EMBL/GenBank/DDBJ whole genome shotgun (WGS) entry which is preliminary data.</text>
</comment>
<dbReference type="SUPFAM" id="SSF57850">
    <property type="entry name" value="RING/U-box"/>
    <property type="match status" value="1"/>
</dbReference>
<comment type="pathway">
    <text evidence="1">Protein modification; protein ubiquitination.</text>
</comment>
<keyword evidence="1" id="KW-0833">Ubl conjugation pathway</keyword>
<name>A0A4C1SST6_EUMVA</name>
<dbReference type="GO" id="GO:0016567">
    <property type="term" value="P:protein ubiquitination"/>
    <property type="evidence" value="ECO:0007669"/>
    <property type="project" value="UniProtKB-UniRule"/>
</dbReference>
<keyword evidence="1" id="KW-0479">Metal-binding</keyword>
<evidence type="ECO:0000256" key="1">
    <source>
        <dbReference type="RuleBase" id="RU366018"/>
    </source>
</evidence>
<keyword evidence="1" id="KW-0862">Zinc</keyword>
<evidence type="ECO:0000256" key="2">
    <source>
        <dbReference type="SAM" id="MobiDB-lite"/>
    </source>
</evidence>
<organism evidence="3 4">
    <name type="scientific">Eumeta variegata</name>
    <name type="common">Bagworm moth</name>
    <name type="synonym">Eumeta japonica</name>
    <dbReference type="NCBI Taxonomy" id="151549"/>
    <lineage>
        <taxon>Eukaryota</taxon>
        <taxon>Metazoa</taxon>
        <taxon>Ecdysozoa</taxon>
        <taxon>Arthropoda</taxon>
        <taxon>Hexapoda</taxon>
        <taxon>Insecta</taxon>
        <taxon>Pterygota</taxon>
        <taxon>Neoptera</taxon>
        <taxon>Endopterygota</taxon>
        <taxon>Lepidoptera</taxon>
        <taxon>Glossata</taxon>
        <taxon>Ditrysia</taxon>
        <taxon>Tineoidea</taxon>
        <taxon>Psychidae</taxon>
        <taxon>Oiketicinae</taxon>
        <taxon>Eumeta</taxon>
    </lineage>
</organism>
<sequence length="551" mass="61611">MQTAAANNMDAGMGMRRIYLKSNPRKEYDCIICNCTSPSTESNPIGLVVLVESSGIVGHRRRISERLPLPLSPEDEERLKHSTRLATEFNRRTEILSLKFGEESWYLSNNMAYENGVHVQSCGHHLHLSCLDAYLKTLYASQRQHLHERGEFYCPVCRQLSNSVLPLSPQLDRPTPLVRSGVQPFEHLVMELANLIKENERPPTSTKLSQAMGRAMEDMTNVTNRNMKRIPPTFRSLFIFVTSIARTNLESEIIQRGGSLCTTNPTRYKQKRLYCSPSTCTFGACESSSGMAFMELVGFLAGMPVAESAPVPTHCREVIPALLADPIALLLKYILIAPLHLDQEYFTCMVKVMYNLLYYQIVVQLCVTLTDLECDYIMENFNASPTQEQNNVSSRRNSMRSSSMSYLGRAMALVLKNTNRLSHLRRDSIASTSAAASAALSGNSGGCKEGIEEKLQASEAAINSNPRSELNFRSGPGTSSISEEEQVIELPVELFENPHDSVLNLGEDFLPEYAGYYGNCNNDQILNFFGEYLPMYEDGSVEVKKILADNN</sequence>
<dbReference type="UniPathway" id="UPA00143"/>
<proteinExistence type="inferred from homology"/>
<evidence type="ECO:0000313" key="4">
    <source>
        <dbReference type="Proteomes" id="UP000299102"/>
    </source>
</evidence>